<dbReference type="EMBL" id="JALBUR010000026">
    <property type="protein sequence ID" value="MDX8420220.1"/>
    <property type="molecule type" value="Genomic_DNA"/>
</dbReference>
<accession>A0AB35U5L1</accession>
<evidence type="ECO:0000256" key="4">
    <source>
        <dbReference type="ARBA" id="ARBA00005189"/>
    </source>
</evidence>
<feature type="transmembrane region" description="Helical" evidence="19">
    <location>
        <begin position="55"/>
        <end position="70"/>
    </location>
</feature>
<keyword evidence="12 18" id="KW-0548">Nucleotidyltransferase</keyword>
<evidence type="ECO:0000256" key="9">
    <source>
        <dbReference type="ARBA" id="ARBA00022516"/>
    </source>
</evidence>
<dbReference type="PANTHER" id="PTHR46382">
    <property type="entry name" value="PHOSPHATIDATE CYTIDYLYLTRANSFERASE"/>
    <property type="match status" value="1"/>
</dbReference>
<evidence type="ECO:0000256" key="17">
    <source>
        <dbReference type="ARBA" id="ARBA00023264"/>
    </source>
</evidence>
<keyword evidence="9" id="KW-0444">Lipid biosynthesis</keyword>
<keyword evidence="15 19" id="KW-0472">Membrane</keyword>
<feature type="transmembrane region" description="Helical" evidence="19">
    <location>
        <begin position="170"/>
        <end position="187"/>
    </location>
</feature>
<evidence type="ECO:0000256" key="18">
    <source>
        <dbReference type="RuleBase" id="RU003938"/>
    </source>
</evidence>
<feature type="transmembrane region" description="Helical" evidence="19">
    <location>
        <begin position="193"/>
        <end position="212"/>
    </location>
</feature>
<dbReference type="GO" id="GO:0005886">
    <property type="term" value="C:plasma membrane"/>
    <property type="evidence" value="ECO:0007669"/>
    <property type="project" value="UniProtKB-SubCell"/>
</dbReference>
<keyword evidence="8" id="KW-1003">Cell membrane</keyword>
<evidence type="ECO:0000256" key="1">
    <source>
        <dbReference type="ARBA" id="ARBA00001698"/>
    </source>
</evidence>
<feature type="transmembrane region" description="Helical" evidence="19">
    <location>
        <begin position="243"/>
        <end position="262"/>
    </location>
</feature>
<keyword evidence="10 18" id="KW-0808">Transferase</keyword>
<evidence type="ECO:0000256" key="3">
    <source>
        <dbReference type="ARBA" id="ARBA00005119"/>
    </source>
</evidence>
<keyword evidence="16" id="KW-0594">Phospholipid biosynthesis</keyword>
<evidence type="ECO:0000256" key="13">
    <source>
        <dbReference type="ARBA" id="ARBA00022989"/>
    </source>
</evidence>
<evidence type="ECO:0000256" key="11">
    <source>
        <dbReference type="ARBA" id="ARBA00022692"/>
    </source>
</evidence>
<evidence type="ECO:0000256" key="15">
    <source>
        <dbReference type="ARBA" id="ARBA00023136"/>
    </source>
</evidence>
<evidence type="ECO:0000256" key="14">
    <source>
        <dbReference type="ARBA" id="ARBA00023098"/>
    </source>
</evidence>
<comment type="similarity">
    <text evidence="5 18">Belongs to the CDS family.</text>
</comment>
<keyword evidence="21" id="KW-1185">Reference proteome</keyword>
<keyword evidence="14" id="KW-0443">Lipid metabolism</keyword>
<dbReference type="GO" id="GO:0016024">
    <property type="term" value="P:CDP-diacylglycerol biosynthetic process"/>
    <property type="evidence" value="ECO:0007669"/>
    <property type="project" value="TreeGrafter"/>
</dbReference>
<evidence type="ECO:0000256" key="12">
    <source>
        <dbReference type="ARBA" id="ARBA00022695"/>
    </source>
</evidence>
<proteinExistence type="inferred from homology"/>
<comment type="subcellular location">
    <subcellularLocation>
        <location evidence="2">Cell membrane</location>
        <topology evidence="2">Multi-pass membrane protein</topology>
    </subcellularLocation>
</comment>
<evidence type="ECO:0000256" key="2">
    <source>
        <dbReference type="ARBA" id="ARBA00004651"/>
    </source>
</evidence>
<keyword evidence="13 19" id="KW-1133">Transmembrane helix</keyword>
<keyword evidence="17" id="KW-1208">Phospholipid metabolism</keyword>
<dbReference type="GO" id="GO:0004605">
    <property type="term" value="F:phosphatidate cytidylyltransferase activity"/>
    <property type="evidence" value="ECO:0007669"/>
    <property type="project" value="UniProtKB-EC"/>
</dbReference>
<organism evidence="20 21">
    <name type="scientific">Grylomicrobium aquisgranensis</name>
    <dbReference type="NCBI Taxonomy" id="2926318"/>
    <lineage>
        <taxon>Bacteria</taxon>
        <taxon>Bacillati</taxon>
        <taxon>Bacillota</taxon>
        <taxon>Erysipelotrichia</taxon>
        <taxon>Erysipelotrichales</taxon>
        <taxon>Erysipelotrichaceae</taxon>
        <taxon>Grylomicrobium</taxon>
    </lineage>
</organism>
<comment type="catalytic activity">
    <reaction evidence="1 18">
        <text>a 1,2-diacyl-sn-glycero-3-phosphate + CTP + H(+) = a CDP-1,2-diacyl-sn-glycerol + diphosphate</text>
        <dbReference type="Rhea" id="RHEA:16229"/>
        <dbReference type="ChEBI" id="CHEBI:15378"/>
        <dbReference type="ChEBI" id="CHEBI:33019"/>
        <dbReference type="ChEBI" id="CHEBI:37563"/>
        <dbReference type="ChEBI" id="CHEBI:58332"/>
        <dbReference type="ChEBI" id="CHEBI:58608"/>
        <dbReference type="EC" id="2.7.7.41"/>
    </reaction>
</comment>
<evidence type="ECO:0000256" key="6">
    <source>
        <dbReference type="ARBA" id="ARBA00012487"/>
    </source>
</evidence>
<keyword evidence="11 18" id="KW-0812">Transmembrane</keyword>
<dbReference type="EC" id="2.7.7.41" evidence="6 18"/>
<evidence type="ECO:0000313" key="20">
    <source>
        <dbReference type="EMBL" id="MDX8420220.1"/>
    </source>
</evidence>
<dbReference type="PANTHER" id="PTHR46382:SF1">
    <property type="entry name" value="PHOSPHATIDATE CYTIDYLYLTRANSFERASE"/>
    <property type="match status" value="1"/>
</dbReference>
<evidence type="ECO:0000256" key="19">
    <source>
        <dbReference type="SAM" id="Phobius"/>
    </source>
</evidence>
<evidence type="ECO:0000256" key="7">
    <source>
        <dbReference type="ARBA" id="ARBA00019373"/>
    </source>
</evidence>
<dbReference type="Pfam" id="PF01148">
    <property type="entry name" value="CTP_transf_1"/>
    <property type="match status" value="1"/>
</dbReference>
<comment type="caution">
    <text evidence="20">The sequence shown here is derived from an EMBL/GenBank/DDBJ whole genome shotgun (WGS) entry which is preliminary data.</text>
</comment>
<gene>
    <name evidence="20" type="ORF">MOZ60_08950</name>
</gene>
<reference evidence="20 21" key="1">
    <citation type="submission" date="2022-03" db="EMBL/GenBank/DDBJ databases">
        <title>Novel taxa within the pig intestine.</title>
        <authorList>
            <person name="Wylensek D."/>
            <person name="Bishof K."/>
            <person name="Afrizal A."/>
            <person name="Clavel T."/>
        </authorList>
    </citation>
    <scope>NUCLEOTIDE SEQUENCE [LARGE SCALE GENOMIC DNA]</scope>
    <source>
        <strain evidence="20 21">CLA-KB-P133</strain>
    </source>
</reference>
<name>A0AB35U5L1_9FIRM</name>
<evidence type="ECO:0000256" key="10">
    <source>
        <dbReference type="ARBA" id="ARBA00022679"/>
    </source>
</evidence>
<feature type="transmembrane region" description="Helical" evidence="19">
    <location>
        <begin position="101"/>
        <end position="123"/>
    </location>
</feature>
<dbReference type="InterPro" id="IPR000374">
    <property type="entry name" value="PC_trans"/>
</dbReference>
<dbReference type="PROSITE" id="PS01315">
    <property type="entry name" value="CDS"/>
    <property type="match status" value="1"/>
</dbReference>
<evidence type="ECO:0000256" key="16">
    <source>
        <dbReference type="ARBA" id="ARBA00023209"/>
    </source>
</evidence>
<evidence type="ECO:0000313" key="21">
    <source>
        <dbReference type="Proteomes" id="UP001286174"/>
    </source>
</evidence>
<feature type="transmembrane region" description="Helical" evidence="19">
    <location>
        <begin position="129"/>
        <end position="149"/>
    </location>
</feature>
<dbReference type="RefSeq" id="WP_108775880.1">
    <property type="nucleotide sequence ID" value="NZ_JALBUR010000026.1"/>
</dbReference>
<protein>
    <recommendedName>
        <fullName evidence="7 18">Phosphatidate cytidylyltransferase</fullName>
        <ecNumber evidence="6 18">2.7.7.41</ecNumber>
    </recommendedName>
</protein>
<dbReference type="AlphaFoldDB" id="A0AB35U5L1"/>
<evidence type="ECO:0000256" key="8">
    <source>
        <dbReference type="ARBA" id="ARBA00022475"/>
    </source>
</evidence>
<evidence type="ECO:0000256" key="5">
    <source>
        <dbReference type="ARBA" id="ARBA00010185"/>
    </source>
</evidence>
<comment type="pathway">
    <text evidence="3 18">Phospholipid metabolism; CDP-diacylglycerol biosynthesis; CDP-diacylglycerol from sn-glycerol 3-phosphate: step 3/3.</text>
</comment>
<sequence length="263" mass="28374">MSKSMMIKIATAIVLIAVAVPPLVLGGIPLKILCAVIAVLAGCEIASLNKEKNKWLTAILNIAAIFAMVVAPVDQFVMVCAFYVTVLFAIVMFDETTTAEYAAYSFLISCLVGMALLGLNNLYTFHNGFLLTLYVAIACYGCDTGAYFFGVFRGKHKMIPRVSPHKTWEGSIGGYCTGALLSMLWGFCLCRDMMPAGMIIAGSLTLPLLAQLGDLSFSSIKRHFGIKDFGSIFPGHGGILDRIDSMIFCLLFFHALLVLGGLL</sequence>
<dbReference type="Proteomes" id="UP001286174">
    <property type="component" value="Unassembled WGS sequence"/>
</dbReference>
<comment type="pathway">
    <text evidence="4">Lipid metabolism.</text>
</comment>